<dbReference type="SUPFAM" id="SSF54523">
    <property type="entry name" value="Pili subunits"/>
    <property type="match status" value="1"/>
</dbReference>
<keyword evidence="1" id="KW-0472">Membrane</keyword>
<gene>
    <name evidence="2" type="ORF">ACD_4C00296G0001</name>
</gene>
<dbReference type="InterPro" id="IPR045584">
    <property type="entry name" value="Pilin-like"/>
</dbReference>
<dbReference type="EMBL" id="AMFJ01000812">
    <property type="protein sequence ID" value="EKE26426.1"/>
    <property type="molecule type" value="Genomic_DNA"/>
</dbReference>
<organism evidence="2">
    <name type="scientific">uncultured bacterium</name>
    <name type="common">gcode 4</name>
    <dbReference type="NCBI Taxonomy" id="1234023"/>
    <lineage>
        <taxon>Bacteria</taxon>
        <taxon>environmental samples</taxon>
    </lineage>
</organism>
<keyword evidence="1" id="KW-0812">Transmembrane</keyword>
<reference evidence="2" key="1">
    <citation type="journal article" date="2012" name="Science">
        <title>Fermentation, hydrogen, and sulfur metabolism in multiple uncultivated bacterial phyla.</title>
        <authorList>
            <person name="Wrighton K.C."/>
            <person name="Thomas B.C."/>
            <person name="Sharon I."/>
            <person name="Miller C.S."/>
            <person name="Castelle C.J."/>
            <person name="VerBerkmoes N.C."/>
            <person name="Wilkins M.J."/>
            <person name="Hettich R.L."/>
            <person name="Lipton M.S."/>
            <person name="Williams K.H."/>
            <person name="Long P.E."/>
            <person name="Banfield J.F."/>
        </authorList>
    </citation>
    <scope>NUCLEOTIDE SEQUENCE [LARGE SCALE GENOMIC DNA]</scope>
</reference>
<sequence>MVPQKIPTKSATIKHKKSSIFSPLSLIHWFTIVELIVIITIVAILWTISFLSYSWFTSNTRNSMRMTDMKTISSSLDLYLATSSKYPIPSNPSSIMYSWSLVWTQWTFWSSVLQAVSQINKIPLDPVYQTEYSYSLLNNNKEYQVSWIQENVSAYNNSNFKLKTIQQANAATISAQAIIKWNYNSLVAKVSSWSNIYIFALPTITLSDLSQTDLAQISSGSFVLDKEANLPNSYETTSLSLNWNSFYFQPQIIWSWSDIETLTNDSAQLSSFTTNLQNAYKNNANLQWLDLYETVINESTWSTLLANFTTNLIKQILNSSVTIITANIISWTWVTYSNCNPTTFSWYTIPSLNHSQTQAVTKTSIISNWNLNYSISATCTDWNLSYSEEIITTSCNSWYVSGGWNTCIADSCGNTVPVNATSNAISQTSAQNWTRNSTPWICTFDCNTNYTWNWSSCIANTQTFTCA</sequence>
<feature type="transmembrane region" description="Helical" evidence="1">
    <location>
        <begin position="26"/>
        <end position="56"/>
    </location>
</feature>
<accession>K2F5R8</accession>
<dbReference type="AlphaFoldDB" id="K2F5R8"/>
<proteinExistence type="predicted"/>
<protein>
    <submittedName>
        <fullName evidence="2">Uncharacterized protein</fullName>
    </submittedName>
</protein>
<evidence type="ECO:0000256" key="1">
    <source>
        <dbReference type="SAM" id="Phobius"/>
    </source>
</evidence>
<feature type="non-terminal residue" evidence="2">
    <location>
        <position position="467"/>
    </location>
</feature>
<comment type="caution">
    <text evidence="2">The sequence shown here is derived from an EMBL/GenBank/DDBJ whole genome shotgun (WGS) entry which is preliminary data.</text>
</comment>
<dbReference type="Gene3D" id="3.30.700.10">
    <property type="entry name" value="Glycoprotein, Type 4 Pilin"/>
    <property type="match status" value="1"/>
</dbReference>
<name>K2F5R8_9BACT</name>
<evidence type="ECO:0000313" key="2">
    <source>
        <dbReference type="EMBL" id="EKE26426.1"/>
    </source>
</evidence>
<keyword evidence="1" id="KW-1133">Transmembrane helix</keyword>